<reference evidence="1" key="1">
    <citation type="submission" date="2023-07" db="EMBL/GenBank/DDBJ databases">
        <title>Black Yeasts Isolated from many extreme environments.</title>
        <authorList>
            <person name="Coleine C."/>
            <person name="Stajich J.E."/>
            <person name="Selbmann L."/>
        </authorList>
    </citation>
    <scope>NUCLEOTIDE SEQUENCE</scope>
    <source>
        <strain evidence="1">CCFEE 5714</strain>
    </source>
</reference>
<sequence>MQAEIRAQIPNADEVVVDYAAGYLNHAARQFSTEGDPLAEAASVIIQLLVSASGDLSSENEVSVHNLVEKFVSRLHNERGIDGERRQQAPSAKRLDQTIQVSSQKNVSTTLGLAGGTVDLEAANARKVESRVDRKKLEKAERKLRAKQDKKESRRSRSDAQSKSKDIKVDGIDVTIGGKRILSDTTLTLAFGRRYGLVGQNGIGKSTLLRALSRREVAIPTHISILHVEQEITGDDTPALQAVLDADVWRKHLLKEQTKISRELAELEAERSSMADTATDAARLDKQREGLDITLSDIQGKLSEMESDKAEPRAASILAGLGFSHERQQYATKTFSGGWRMRLALARALFCEPDLLLLDEPSNMLDVPSITFLSGYLQTYPSTVLVVSHDRAFLNEVATDIIHQHSERLDYYKGANFDSFYATKEERRKTAKREYENQMAQRAHLQAFIDKFRYNAAKSSEAQSRIKKLEKMPVLDAPESEYIVHFKFPEVEKLSPPIIQMSNVNFGYTPDKPLLRNVDLDVQLDSRIGINVGAGKTTALKLLIGTLSPSSGLISANPRLRIAFFAQHHVDALDMNMSAVSFMASRYHGKSDEEYRRHLGAFGITGMTGLQKMALLSGGQKSRVAFACLGLMNPHILVLDEPSNHLDIEAMDALSTALRQFEGGVVMVSHDVTMLEKVCTSLWICDHGTVEHFDGTVKDYKKRISAQAGAGGVAIQH</sequence>
<evidence type="ECO:0000313" key="2">
    <source>
        <dbReference type="Proteomes" id="UP001281147"/>
    </source>
</evidence>
<evidence type="ECO:0000313" key="1">
    <source>
        <dbReference type="EMBL" id="KAK3681511.1"/>
    </source>
</evidence>
<comment type="caution">
    <text evidence="1">The sequence shown here is derived from an EMBL/GenBank/DDBJ whole genome shotgun (WGS) entry which is preliminary data.</text>
</comment>
<organism evidence="1 2">
    <name type="scientific">Vermiconidia calcicola</name>
    <dbReference type="NCBI Taxonomy" id="1690605"/>
    <lineage>
        <taxon>Eukaryota</taxon>
        <taxon>Fungi</taxon>
        <taxon>Dikarya</taxon>
        <taxon>Ascomycota</taxon>
        <taxon>Pezizomycotina</taxon>
        <taxon>Dothideomycetes</taxon>
        <taxon>Dothideomycetidae</taxon>
        <taxon>Mycosphaerellales</taxon>
        <taxon>Extremaceae</taxon>
        <taxon>Vermiconidia</taxon>
    </lineage>
</organism>
<dbReference type="Proteomes" id="UP001281147">
    <property type="component" value="Unassembled WGS sequence"/>
</dbReference>
<accession>A0ACC3MA42</accession>
<name>A0ACC3MA42_9PEZI</name>
<gene>
    <name evidence="1" type="primary">GCN20_2</name>
    <name evidence="1" type="ORF">LTR37_020874</name>
</gene>
<keyword evidence="2" id="KW-1185">Reference proteome</keyword>
<keyword evidence="1" id="KW-0547">Nucleotide-binding</keyword>
<dbReference type="EMBL" id="JAUTXU010000399">
    <property type="protein sequence ID" value="KAK3681511.1"/>
    <property type="molecule type" value="Genomic_DNA"/>
</dbReference>
<proteinExistence type="predicted"/>
<keyword evidence="1" id="KW-0067">ATP-binding</keyword>
<protein>
    <submittedName>
        <fullName evidence="1">ATP-binding cassette, regulator of translational elongation</fullName>
    </submittedName>
</protein>